<dbReference type="HOGENOM" id="CLU_2153773_0_0_0"/>
<reference evidence="1 2" key="1">
    <citation type="journal article" date="2013" name="Nat. Biotechnol.">
        <title>Genome sequences of rare, uncultured bacteria obtained by differential coverage binning of multiple metagenomes.</title>
        <authorList>
            <person name="Albertsen M."/>
            <person name="Hugenholtz P."/>
            <person name="Skarshewski A."/>
            <person name="Nielsen K.L."/>
            <person name="Tyson G.W."/>
            <person name="Nielsen P.H."/>
        </authorList>
    </citation>
    <scope>NUCLEOTIDE SEQUENCE [LARGE SCALE GENOMIC DNA]</scope>
    <source>
        <strain evidence="1">TM71</strain>
    </source>
</reference>
<accession>R4PXN3</accession>
<evidence type="ECO:0000313" key="2">
    <source>
        <dbReference type="Proteomes" id="UP000013893"/>
    </source>
</evidence>
<dbReference type="EMBL" id="CP005957">
    <property type="protein sequence ID" value="AGL62522.1"/>
    <property type="molecule type" value="Genomic_DNA"/>
</dbReference>
<proteinExistence type="predicted"/>
<protein>
    <submittedName>
        <fullName evidence="1">Uncharacterized protein</fullName>
    </submittedName>
</protein>
<dbReference type="RefSeq" id="WP_015641972.1">
    <property type="nucleotide sequence ID" value="NC_021219.1"/>
</dbReference>
<sequence>MMYNDLRKTHIAVLTSEAEAARLDLATHRHLLGELLAAYAELVRESGQAHSSEWANLFNAYAWGDLDFSALYAMLNIQETRPTNEPRTETNTVRNACVIYQHRALVNPPRQ</sequence>
<name>R4PXN3_9BACT</name>
<dbReference type="Proteomes" id="UP000013893">
    <property type="component" value="Chromosome"/>
</dbReference>
<dbReference type="KEGG" id="saal:L336_0820"/>
<dbReference type="AlphaFoldDB" id="R4PXN3"/>
<gene>
    <name evidence="1" type="ORF">L336_0820</name>
</gene>
<keyword evidence="2" id="KW-1185">Reference proteome</keyword>
<dbReference type="STRING" id="1332188.L336_0820"/>
<organism evidence="1 2">
    <name type="scientific">Candidatus Saccharimonas aalborgensis</name>
    <dbReference type="NCBI Taxonomy" id="1332188"/>
    <lineage>
        <taxon>Bacteria</taxon>
        <taxon>Candidatus Saccharimonadota</taxon>
        <taxon>Candidatus Saccharimonadia</taxon>
        <taxon>Candidatus Saccharimonadales</taxon>
        <taxon>Candidatus Saccharimonadaceae</taxon>
        <taxon>Candidatus Saccharimonas</taxon>
    </lineage>
</organism>
<evidence type="ECO:0000313" key="1">
    <source>
        <dbReference type="EMBL" id="AGL62522.1"/>
    </source>
</evidence>